<dbReference type="AlphaFoldDB" id="A0A4Y7QLP9"/>
<keyword evidence="1" id="KW-1133">Transmembrane helix</keyword>
<organism evidence="2 3">
    <name type="scientific">Rickenella mellea</name>
    <dbReference type="NCBI Taxonomy" id="50990"/>
    <lineage>
        <taxon>Eukaryota</taxon>
        <taxon>Fungi</taxon>
        <taxon>Dikarya</taxon>
        <taxon>Basidiomycota</taxon>
        <taxon>Agaricomycotina</taxon>
        <taxon>Agaricomycetes</taxon>
        <taxon>Hymenochaetales</taxon>
        <taxon>Rickenellaceae</taxon>
        <taxon>Rickenella</taxon>
    </lineage>
</organism>
<gene>
    <name evidence="2" type="ORF">BD410DRAFT_348338</name>
</gene>
<dbReference type="Proteomes" id="UP000294933">
    <property type="component" value="Unassembled WGS sequence"/>
</dbReference>
<reference evidence="2 3" key="1">
    <citation type="submission" date="2018-06" db="EMBL/GenBank/DDBJ databases">
        <title>A transcriptomic atlas of mushroom development highlights an independent origin of complex multicellularity.</title>
        <authorList>
            <consortium name="DOE Joint Genome Institute"/>
            <person name="Krizsan K."/>
            <person name="Almasi E."/>
            <person name="Merenyi Z."/>
            <person name="Sahu N."/>
            <person name="Viragh M."/>
            <person name="Koszo T."/>
            <person name="Mondo S."/>
            <person name="Kiss B."/>
            <person name="Balint B."/>
            <person name="Kues U."/>
            <person name="Barry K."/>
            <person name="Hegedus J.C."/>
            <person name="Henrissat B."/>
            <person name="Johnson J."/>
            <person name="Lipzen A."/>
            <person name="Ohm R."/>
            <person name="Nagy I."/>
            <person name="Pangilinan J."/>
            <person name="Yan J."/>
            <person name="Xiong Y."/>
            <person name="Grigoriev I.V."/>
            <person name="Hibbett D.S."/>
            <person name="Nagy L.G."/>
        </authorList>
    </citation>
    <scope>NUCLEOTIDE SEQUENCE [LARGE SCALE GENOMIC DNA]</scope>
    <source>
        <strain evidence="2 3">SZMC22713</strain>
    </source>
</reference>
<protein>
    <submittedName>
        <fullName evidence="2">Uncharacterized protein</fullName>
    </submittedName>
</protein>
<feature type="transmembrane region" description="Helical" evidence="1">
    <location>
        <begin position="92"/>
        <end position="116"/>
    </location>
</feature>
<proteinExistence type="predicted"/>
<keyword evidence="1" id="KW-0472">Membrane</keyword>
<sequence length="197" mass="22178">MSFSTPTNISPIPTHHELVEEFSQYQMAKVLQSPAVQFLCGTTSALSRMSRWSVAKILFFLNRYLVFGQSTAMVLAEIAFRKPSLQFCTSIIQVAGYLSVTGFTIADLVLMLRTWAIWERNATVTALLVTVFFSFLGADIFFTHQYVAGAMRERPIKLLFISHPVNPPLQHCMSFPTADARSFFTTDASSILFLRKC</sequence>
<feature type="transmembrane region" description="Helical" evidence="1">
    <location>
        <begin position="57"/>
        <end position="80"/>
    </location>
</feature>
<accession>A0A4Y7QLP9</accession>
<keyword evidence="1" id="KW-0812">Transmembrane</keyword>
<dbReference type="OrthoDB" id="3341843at2759"/>
<dbReference type="VEuPathDB" id="FungiDB:BD410DRAFT_348338"/>
<keyword evidence="3" id="KW-1185">Reference proteome</keyword>
<evidence type="ECO:0000313" key="3">
    <source>
        <dbReference type="Proteomes" id="UP000294933"/>
    </source>
</evidence>
<dbReference type="EMBL" id="ML170158">
    <property type="protein sequence ID" value="TDL28161.1"/>
    <property type="molecule type" value="Genomic_DNA"/>
</dbReference>
<feature type="transmembrane region" description="Helical" evidence="1">
    <location>
        <begin position="122"/>
        <end position="142"/>
    </location>
</feature>
<name>A0A4Y7QLP9_9AGAM</name>
<evidence type="ECO:0000256" key="1">
    <source>
        <dbReference type="SAM" id="Phobius"/>
    </source>
</evidence>
<evidence type="ECO:0000313" key="2">
    <source>
        <dbReference type="EMBL" id="TDL28161.1"/>
    </source>
</evidence>